<accession>A0A5M3WNA2</accession>
<dbReference type="EMBL" id="BLAE01000018">
    <property type="protein sequence ID" value="GES10000.1"/>
    <property type="molecule type" value="Genomic_DNA"/>
</dbReference>
<protein>
    <recommendedName>
        <fullName evidence="1">Asparagine synthetase domain-containing protein</fullName>
    </recommendedName>
</protein>
<dbReference type="Proteomes" id="UP000331127">
    <property type="component" value="Unassembled WGS sequence"/>
</dbReference>
<dbReference type="AlphaFoldDB" id="A0A5M3WNA2"/>
<evidence type="ECO:0000313" key="2">
    <source>
        <dbReference type="EMBL" id="GES10000.1"/>
    </source>
</evidence>
<evidence type="ECO:0000259" key="1">
    <source>
        <dbReference type="Pfam" id="PF00733"/>
    </source>
</evidence>
<dbReference type="Gene3D" id="3.40.50.620">
    <property type="entry name" value="HUPs"/>
    <property type="match status" value="1"/>
</dbReference>
<sequence>MQYRARPFVCGAIGPWNEKVLNRLIDAAPGGLSAIHREPNAILLSSAKLERWTAGSAHGYLWSPVSEGGRPGSWREAAEERMAAGLCVENGVPVLHSDGLGLQEIYLRAHGAALYFSVRIDPLLHLDDSRLHVDWAAWAALLITAVLDDQTPFEEVRRAEPATAYRYADGRTSKVGFLPSWLTERTGPEVTPKALVETIAACLPRRRLRRVSVTLSGGWDSRLLAGLNRTITRNRMHALTTSNDDGAEHDTGYATEVARALRIRQHTVIPGPEAWLAEHHEVRRRLQYQSWQHTWLMPMARLTHQRRDLVLDGFAGDVLFRAKDYYTDVAAAPDPAAARQIMWERVASARFTHEGVFAPGVPESVTEASRPAFDRVADALGEHHLWPLFARLGFGTRQASTWLFEPETDLRFPFAHPDVLRAAARLPLTTRTTGDPLYRSMLRHAHATSAALPSTNDPWPKKPLQARRQSSPAALARMTEAILAHDSVVTAFGPQLRRVLTDPEIRNRQGVWNPTLYPLQWASLLADWLTAYDSRLVPSPWPYVTKVRA</sequence>
<keyword evidence="3" id="KW-1185">Reference proteome</keyword>
<gene>
    <name evidence="2" type="ORF">Amac_035960</name>
</gene>
<dbReference type="RefSeq" id="WP_246268436.1">
    <property type="nucleotide sequence ID" value="NZ_BAAAHL010000027.1"/>
</dbReference>
<dbReference type="Pfam" id="PF00733">
    <property type="entry name" value="Asn_synthase"/>
    <property type="match status" value="1"/>
</dbReference>
<comment type="caution">
    <text evidence="2">The sequence shown here is derived from an EMBL/GenBank/DDBJ whole genome shotgun (WGS) entry which is preliminary data.</text>
</comment>
<dbReference type="InterPro" id="IPR014729">
    <property type="entry name" value="Rossmann-like_a/b/a_fold"/>
</dbReference>
<feature type="domain" description="Asparagine synthetase" evidence="1">
    <location>
        <begin position="195"/>
        <end position="486"/>
    </location>
</feature>
<dbReference type="GO" id="GO:0006529">
    <property type="term" value="P:asparagine biosynthetic process"/>
    <property type="evidence" value="ECO:0007669"/>
    <property type="project" value="InterPro"/>
</dbReference>
<name>A0A5M3WNA2_9ACTN</name>
<organism evidence="2 3">
    <name type="scientific">Acrocarpospora macrocephala</name>
    <dbReference type="NCBI Taxonomy" id="150177"/>
    <lineage>
        <taxon>Bacteria</taxon>
        <taxon>Bacillati</taxon>
        <taxon>Actinomycetota</taxon>
        <taxon>Actinomycetes</taxon>
        <taxon>Streptosporangiales</taxon>
        <taxon>Streptosporangiaceae</taxon>
        <taxon>Acrocarpospora</taxon>
    </lineage>
</organism>
<dbReference type="GO" id="GO:0004066">
    <property type="term" value="F:asparagine synthase (glutamine-hydrolyzing) activity"/>
    <property type="evidence" value="ECO:0007669"/>
    <property type="project" value="InterPro"/>
</dbReference>
<proteinExistence type="predicted"/>
<dbReference type="InterPro" id="IPR001962">
    <property type="entry name" value="Asn_synthase"/>
</dbReference>
<reference evidence="2 3" key="1">
    <citation type="submission" date="2019-10" db="EMBL/GenBank/DDBJ databases">
        <title>Whole genome shotgun sequence of Acrocarpospora macrocephala NBRC 16266.</title>
        <authorList>
            <person name="Ichikawa N."/>
            <person name="Kimura A."/>
            <person name="Kitahashi Y."/>
            <person name="Komaki H."/>
            <person name="Oguchi A."/>
        </authorList>
    </citation>
    <scope>NUCLEOTIDE SEQUENCE [LARGE SCALE GENOMIC DNA]</scope>
    <source>
        <strain evidence="2 3">NBRC 16266</strain>
    </source>
</reference>
<evidence type="ECO:0000313" key="3">
    <source>
        <dbReference type="Proteomes" id="UP000331127"/>
    </source>
</evidence>
<dbReference type="SUPFAM" id="SSF52402">
    <property type="entry name" value="Adenine nucleotide alpha hydrolases-like"/>
    <property type="match status" value="1"/>
</dbReference>